<dbReference type="WBParaSite" id="JU765_v2.g12253.t1">
    <property type="protein sequence ID" value="JU765_v2.g12253.t1"/>
    <property type="gene ID" value="JU765_v2.g12253"/>
</dbReference>
<organism evidence="1 2">
    <name type="scientific">Panagrolaimus sp. JU765</name>
    <dbReference type="NCBI Taxonomy" id="591449"/>
    <lineage>
        <taxon>Eukaryota</taxon>
        <taxon>Metazoa</taxon>
        <taxon>Ecdysozoa</taxon>
        <taxon>Nematoda</taxon>
        <taxon>Chromadorea</taxon>
        <taxon>Rhabditida</taxon>
        <taxon>Tylenchina</taxon>
        <taxon>Panagrolaimomorpha</taxon>
        <taxon>Panagrolaimoidea</taxon>
        <taxon>Panagrolaimidae</taxon>
        <taxon>Panagrolaimus</taxon>
    </lineage>
</organism>
<sequence length="146" mass="16240">MAYSSNYYNYQVGVIFAILVGALLLLGLVVAAIYFVCVLNMRGDKQKRVASPPPMARRTDYGQPYTTLTNQPVPPQQEIRPAPYTQTSLVQPYNNTVPEDARIRNLQPEFAYQQGPMTWTTMSPIHEPSYPQSPAPAAGGYHMSSV</sequence>
<dbReference type="Proteomes" id="UP000887576">
    <property type="component" value="Unplaced"/>
</dbReference>
<reference evidence="2" key="1">
    <citation type="submission" date="2022-11" db="UniProtKB">
        <authorList>
            <consortium name="WormBaseParasite"/>
        </authorList>
    </citation>
    <scope>IDENTIFICATION</scope>
</reference>
<name>A0AC34Q2F2_9BILA</name>
<proteinExistence type="predicted"/>
<evidence type="ECO:0000313" key="2">
    <source>
        <dbReference type="WBParaSite" id="JU765_v2.g12253.t1"/>
    </source>
</evidence>
<accession>A0AC34Q2F2</accession>
<evidence type="ECO:0000313" key="1">
    <source>
        <dbReference type="Proteomes" id="UP000887576"/>
    </source>
</evidence>
<protein>
    <submittedName>
        <fullName evidence="2">Uncharacterized protein</fullName>
    </submittedName>
</protein>